<evidence type="ECO:0000313" key="2">
    <source>
        <dbReference type="Proteomes" id="UP000827872"/>
    </source>
</evidence>
<dbReference type="EMBL" id="CM037617">
    <property type="protein sequence ID" value="KAH8004029.1"/>
    <property type="molecule type" value="Genomic_DNA"/>
</dbReference>
<gene>
    <name evidence="1" type="ORF">K3G42_001875</name>
</gene>
<evidence type="ECO:0000313" key="1">
    <source>
        <dbReference type="EMBL" id="KAH8004029.1"/>
    </source>
</evidence>
<proteinExistence type="predicted"/>
<sequence length="154" mass="17535">MLQCRFRQKKAQYVVVVFKALLPSIKIQPSARSTLRMQLKREQGPRTECNTIICPSALYQHLRRPDPGTPGIFKTRLEFLAVVVAPLHQTCPTCSLSTRPYERALEQRNPISTGRSLDYIYFKFKNGNTSRQKRTGRKSDALSLLRVQAQTAVG</sequence>
<organism evidence="1 2">
    <name type="scientific">Sphaerodactylus townsendi</name>
    <dbReference type="NCBI Taxonomy" id="933632"/>
    <lineage>
        <taxon>Eukaryota</taxon>
        <taxon>Metazoa</taxon>
        <taxon>Chordata</taxon>
        <taxon>Craniata</taxon>
        <taxon>Vertebrata</taxon>
        <taxon>Euteleostomi</taxon>
        <taxon>Lepidosauria</taxon>
        <taxon>Squamata</taxon>
        <taxon>Bifurcata</taxon>
        <taxon>Gekkota</taxon>
        <taxon>Sphaerodactylidae</taxon>
        <taxon>Sphaerodactylus</taxon>
    </lineage>
</organism>
<keyword evidence="2" id="KW-1185">Reference proteome</keyword>
<dbReference type="Proteomes" id="UP000827872">
    <property type="component" value="Linkage Group LG04"/>
</dbReference>
<accession>A0ACB8FG15</accession>
<name>A0ACB8FG15_9SAUR</name>
<protein>
    <submittedName>
        <fullName evidence="1">Uncharacterized protein</fullName>
    </submittedName>
</protein>
<reference evidence="1" key="1">
    <citation type="submission" date="2021-08" db="EMBL/GenBank/DDBJ databases">
        <title>The first chromosome-level gecko genome reveals the dynamic sex chromosomes of Neotropical dwarf geckos (Sphaerodactylidae: Sphaerodactylus).</title>
        <authorList>
            <person name="Pinto B.J."/>
            <person name="Keating S.E."/>
            <person name="Gamble T."/>
        </authorList>
    </citation>
    <scope>NUCLEOTIDE SEQUENCE</scope>
    <source>
        <strain evidence="1">TG3544</strain>
    </source>
</reference>
<comment type="caution">
    <text evidence="1">The sequence shown here is derived from an EMBL/GenBank/DDBJ whole genome shotgun (WGS) entry which is preliminary data.</text>
</comment>